<protein>
    <recommendedName>
        <fullName evidence="4">Two-component sensor histidine kinase</fullName>
    </recommendedName>
</protein>
<feature type="compositionally biased region" description="Pro residues" evidence="1">
    <location>
        <begin position="99"/>
        <end position="108"/>
    </location>
</feature>
<name>A0A4Y9SQ10_9BURK</name>
<dbReference type="EMBL" id="SPUM01000136">
    <property type="protein sequence ID" value="TFW28565.1"/>
    <property type="molecule type" value="Genomic_DNA"/>
</dbReference>
<keyword evidence="3" id="KW-1185">Reference proteome</keyword>
<gene>
    <name evidence="2" type="ORF">E4O92_20805</name>
</gene>
<accession>A0A4Y9SQ10</accession>
<sequence length="124" mass="13211">MRISIGLRLFAAVLLALLAVAAGALFLLRQNVLASFGEYAVGIELDRLDELSGDLARKYRAHGGWKFVPAGSARRSWVARELTRLQTLRDEGALDVTVLPPPRPPKPPAAARASLSANGALPTG</sequence>
<feature type="non-terminal residue" evidence="2">
    <location>
        <position position="124"/>
    </location>
</feature>
<proteinExistence type="predicted"/>
<reference evidence="2 3" key="1">
    <citation type="submission" date="2019-03" db="EMBL/GenBank/DDBJ databases">
        <title>Draft genome of Massilia hortus sp. nov., a novel bacterial species of the Oxalobacteraceae family.</title>
        <authorList>
            <person name="Peta V."/>
            <person name="Raths R."/>
            <person name="Bucking H."/>
        </authorList>
    </citation>
    <scope>NUCLEOTIDE SEQUENCE [LARGE SCALE GENOMIC DNA]</scope>
    <source>
        <strain evidence="2 3">ONC3</strain>
    </source>
</reference>
<dbReference type="AlphaFoldDB" id="A0A4Y9SQ10"/>
<evidence type="ECO:0000313" key="2">
    <source>
        <dbReference type="EMBL" id="TFW28565.1"/>
    </source>
</evidence>
<feature type="region of interest" description="Disordered" evidence="1">
    <location>
        <begin position="96"/>
        <end position="124"/>
    </location>
</feature>
<dbReference type="Proteomes" id="UP000297258">
    <property type="component" value="Unassembled WGS sequence"/>
</dbReference>
<comment type="caution">
    <text evidence="2">The sequence shown here is derived from an EMBL/GenBank/DDBJ whole genome shotgun (WGS) entry which is preliminary data.</text>
</comment>
<dbReference type="RefSeq" id="WP_206076918.1">
    <property type="nucleotide sequence ID" value="NZ_SPUM01000136.1"/>
</dbReference>
<evidence type="ECO:0008006" key="4">
    <source>
        <dbReference type="Google" id="ProtNLM"/>
    </source>
</evidence>
<evidence type="ECO:0000256" key="1">
    <source>
        <dbReference type="SAM" id="MobiDB-lite"/>
    </source>
</evidence>
<evidence type="ECO:0000313" key="3">
    <source>
        <dbReference type="Proteomes" id="UP000297258"/>
    </source>
</evidence>
<organism evidence="2 3">
    <name type="scientific">Massilia horti</name>
    <dbReference type="NCBI Taxonomy" id="2562153"/>
    <lineage>
        <taxon>Bacteria</taxon>
        <taxon>Pseudomonadati</taxon>
        <taxon>Pseudomonadota</taxon>
        <taxon>Betaproteobacteria</taxon>
        <taxon>Burkholderiales</taxon>
        <taxon>Oxalobacteraceae</taxon>
        <taxon>Telluria group</taxon>
        <taxon>Massilia</taxon>
    </lineage>
</organism>